<protein>
    <recommendedName>
        <fullName evidence="4">Adenylate cyclase</fullName>
    </recommendedName>
</protein>
<evidence type="ECO:0000256" key="1">
    <source>
        <dbReference type="SAM" id="Phobius"/>
    </source>
</evidence>
<keyword evidence="1" id="KW-0472">Membrane</keyword>
<evidence type="ECO:0000313" key="3">
    <source>
        <dbReference type="Proteomes" id="UP000583454"/>
    </source>
</evidence>
<keyword evidence="1" id="KW-0812">Transmembrane</keyword>
<evidence type="ECO:0000313" key="2">
    <source>
        <dbReference type="EMBL" id="MBB5760110.1"/>
    </source>
</evidence>
<comment type="caution">
    <text evidence="2">The sequence shown here is derived from an EMBL/GenBank/DDBJ whole genome shotgun (WGS) entry which is preliminary data.</text>
</comment>
<dbReference type="InterPro" id="IPR021445">
    <property type="entry name" value="DUF3095"/>
</dbReference>
<dbReference type="EMBL" id="JACHOP010000034">
    <property type="protein sequence ID" value="MBB5760110.1"/>
    <property type="molecule type" value="Genomic_DNA"/>
</dbReference>
<accession>A0A840ZRZ4</accession>
<keyword evidence="1" id="KW-1133">Transmembrane helix</keyword>
<dbReference type="AlphaFoldDB" id="A0A840ZRZ4"/>
<feature type="transmembrane region" description="Helical" evidence="1">
    <location>
        <begin position="279"/>
        <end position="299"/>
    </location>
</feature>
<reference evidence="2 3" key="1">
    <citation type="submission" date="2020-08" db="EMBL/GenBank/DDBJ databases">
        <title>Genomic Encyclopedia of Type Strains, Phase IV (KMG-IV): sequencing the most valuable type-strain genomes for metagenomic binning, comparative biology and taxonomic classification.</title>
        <authorList>
            <person name="Goeker M."/>
        </authorList>
    </citation>
    <scope>NUCLEOTIDE SEQUENCE [LARGE SCALE GENOMIC DNA]</scope>
    <source>
        <strain evidence="2 3">DSM 2163</strain>
    </source>
</reference>
<evidence type="ECO:0008006" key="4">
    <source>
        <dbReference type="Google" id="ProtNLM"/>
    </source>
</evidence>
<keyword evidence="3" id="KW-1185">Reference proteome</keyword>
<dbReference type="Proteomes" id="UP000583454">
    <property type="component" value="Unassembled WGS sequence"/>
</dbReference>
<dbReference type="Pfam" id="PF11294">
    <property type="entry name" value="DUF3095"/>
    <property type="match status" value="1"/>
</dbReference>
<dbReference type="RefSeq" id="WP_183573767.1">
    <property type="nucleotide sequence ID" value="NZ_JACHOP010000034.1"/>
</dbReference>
<sequence>MTVPADAPERGSGAVSGPPFSYAGLPRLERFADVLDGGRYVPVPDSWAIAHCDIFDSTGAIARGRYHAVNVAGVAAIAAVRNALGGAPFGFVFGGDGASLLVAPPDREAVAGALAATVTWVREDLGLDLRAALIPAAALRAAGADLRVARYAASEHVDYAMFTGGGLSLADAMTKAGAFALAPAPAGARPDLTGLSCRFEPVAPQDGIVLSAVVAPEPGAEPASLRAALDAVLALVEASPDMGRPLPPQGPSIRDPWSGLAVRAAAAGPLLGSRRLRRAVLLLASLVSYAVFRTGLPVAGFSSRRYRRHVAANADFRKYDDGLRLTIACPVATAEAIEHALEVARAAGLLRFGLSRQDAAVVTCITPSVMRGDHVHFVDGADGGYARAALQLKADRA</sequence>
<gene>
    <name evidence="2" type="ORF">HNR00_004853</name>
</gene>
<proteinExistence type="predicted"/>
<name>A0A840ZRZ4_9HYPH</name>
<organism evidence="2 3">
    <name type="scientific">Methylorubrum rhodinum</name>
    <dbReference type="NCBI Taxonomy" id="29428"/>
    <lineage>
        <taxon>Bacteria</taxon>
        <taxon>Pseudomonadati</taxon>
        <taxon>Pseudomonadota</taxon>
        <taxon>Alphaproteobacteria</taxon>
        <taxon>Hyphomicrobiales</taxon>
        <taxon>Methylobacteriaceae</taxon>
        <taxon>Methylorubrum</taxon>
    </lineage>
</organism>